<sequence length="1234" mass="135198">MEKLKTLLIANRGEIAVRIARTAKALGIRTISIYSAADAASAHVTAADEAVLLSGNDSNVYTDGENIIAIAKQKGVDAIIPGYGFLSENAEFARQVADAGIAWVGPSPEAIEAFGVKHVARDLAEKAGVPIVPGTKGLVGSAEDAVQASEKLGFPVMLKATGGGGGMGLVTCYNVDEVRSGFDKVQSRGKTLFKNSGLFIEKYYAASRHIEVQVFGNGQGSAIHFGERECSIQRRHQKVIEECPSPFVEKHHDLRKKLGDAAVSLAESIKYGSAGTVEYLVDDESGDYFFLEMNTRLQVEHGITELCYGIDLVELMLRQADAQLKGQGGLEADLLKQMQPSSPKGSAIEARVYAENPLRDFAPSPGLLQSVSWPEQQNDQIRIDTWVFTGATITPNYDPLIAKVMLHGSSRNEAVAGMQKLLSSSKICGPPTNLDFLEEIVRDDRFKAGNTLTNFLDTFEFRPAAIDVISAGAYTLIQDLPARPTVGKGIPHSGAMDSVAFSLANILAGNNTTTEALEITLSGPELRFVRPAVVALTGAPMDAQLDGQPFSMWQRCHIKAGQKLRIGKTTGSGCRAYLAVYGGFPTVAEYFGSKSTSPIVAIGGYQGRQLAPGDLLAIIDDIPESISSSNASLPKDLVPVYTSEWEIMAMVGPHDVGYLLPEDIDMIYTTTWKVSHNASRSAIRLIGPVPKWARKDGGEGGAHPSNLVEYGYPVGALNWTGDDPCLFPVDCPNFGGFVSSTTVIRAEWWKLGQLKSGDTLKYKRVSLEEALSLRKQNDQFIESIENAVKHCSGFEGVKPLNSTFNPSGDFGKAVIWERSQQGHQPQVRYRQGGDDHIIVEYGNEEFDLNHRCRTTALEKAIRSSNPEWLNNTVSCCTSVTLFYNGLKIERQKLIAHLQGLEDELGDLSAVKVPCRKFRLPLSFESKAQEEATKRYMETQRPHAPYLPSNFDFVAKNNAFTSDHLRDIFLTGQFMAVVVGFYAGNTVSLPIDPRQRMSCPKANPSRVFTPEGTVSWGGSCMSIYPVDSPGGYQMTGRTIPIFDALGWKNGFSPSRPYLFQDFDILTYYRVSEEELDVLLADFRSGRYKFEWEDIEFDMAEHNKLLADTAKEVERIRAEQAIAQAEMTKAENESLTKWREEKAKNKVDDSTIESMLADPKYTTIDSPVAANVWKIMVEEKQAIKPNQTIAILEAMKLEIAVNAPTDQRGAKVERLLVAPGETVNAGAHIALLKFDD</sequence>
<keyword evidence="4" id="KW-0378">Hydrolase</keyword>
<dbReference type="GO" id="GO:0046872">
    <property type="term" value="F:metal ion binding"/>
    <property type="evidence" value="ECO:0007669"/>
    <property type="project" value="InterPro"/>
</dbReference>
<dbReference type="STRING" id="1043003.A0A074VNN2"/>
<name>A0A074VNN2_AURM1</name>
<comment type="cofactor">
    <cofactor evidence="1">
        <name>biotin</name>
        <dbReference type="ChEBI" id="CHEBI:57586"/>
    </cofactor>
</comment>
<dbReference type="SUPFAM" id="SSF160467">
    <property type="entry name" value="PH0987 N-terminal domain-like"/>
    <property type="match status" value="1"/>
</dbReference>
<dbReference type="SUPFAM" id="SSF52440">
    <property type="entry name" value="PreATP-grasp domain"/>
    <property type="match status" value="1"/>
</dbReference>
<dbReference type="Pfam" id="PF00289">
    <property type="entry name" value="Biotin_carb_N"/>
    <property type="match status" value="1"/>
</dbReference>
<accession>A0A074VNN2</accession>
<dbReference type="GO" id="GO:0016787">
    <property type="term" value="F:hydrolase activity"/>
    <property type="evidence" value="ECO:0007669"/>
    <property type="project" value="UniProtKB-KW"/>
</dbReference>
<dbReference type="SUPFAM" id="SSF51246">
    <property type="entry name" value="Rudiment single hybrid motif"/>
    <property type="match status" value="1"/>
</dbReference>
<dbReference type="RefSeq" id="XP_040877722.1">
    <property type="nucleotide sequence ID" value="XM_041025011.1"/>
</dbReference>
<feature type="domain" description="ATP-grasp" evidence="10">
    <location>
        <begin position="121"/>
        <end position="321"/>
    </location>
</feature>
<dbReference type="GO" id="GO:0005524">
    <property type="term" value="F:ATP binding"/>
    <property type="evidence" value="ECO:0007669"/>
    <property type="project" value="UniProtKB-UniRule"/>
</dbReference>
<dbReference type="SMART" id="SM00878">
    <property type="entry name" value="Biotin_carb_C"/>
    <property type="match status" value="1"/>
</dbReference>
<dbReference type="PROSITE" id="PS50975">
    <property type="entry name" value="ATP_GRASP"/>
    <property type="match status" value="1"/>
</dbReference>
<dbReference type="InterPro" id="IPR005481">
    <property type="entry name" value="BC-like_N"/>
</dbReference>
<dbReference type="PANTHER" id="PTHR18866:SF128">
    <property type="entry name" value="UREA AMIDOLYASE"/>
    <property type="match status" value="1"/>
</dbReference>
<feature type="coiled-coil region" evidence="8">
    <location>
        <begin position="1097"/>
        <end position="1131"/>
    </location>
</feature>
<dbReference type="Pfam" id="PF02785">
    <property type="entry name" value="Biotin_carb_C"/>
    <property type="match status" value="1"/>
</dbReference>
<dbReference type="InterPro" id="IPR029000">
    <property type="entry name" value="Cyclophilin-like_dom_sf"/>
</dbReference>
<dbReference type="InterPro" id="IPR011764">
    <property type="entry name" value="Biotin_carboxylation_dom"/>
</dbReference>
<keyword evidence="6" id="KW-0092">Biotin</keyword>
<proteinExistence type="predicted"/>
<evidence type="ECO:0008006" key="14">
    <source>
        <dbReference type="Google" id="ProtNLM"/>
    </source>
</evidence>
<dbReference type="GeneID" id="63918384"/>
<reference evidence="12 13" key="1">
    <citation type="journal article" date="2014" name="BMC Genomics">
        <title>Genome sequencing of four Aureobasidium pullulans varieties: biotechnological potential, stress tolerance, and description of new species.</title>
        <authorList>
            <person name="Gostin Ar C."/>
            <person name="Ohm R.A."/>
            <person name="Kogej T."/>
            <person name="Sonjak S."/>
            <person name="Turk M."/>
            <person name="Zajc J."/>
            <person name="Zalar P."/>
            <person name="Grube M."/>
            <person name="Sun H."/>
            <person name="Han J."/>
            <person name="Sharma A."/>
            <person name="Chiniquy J."/>
            <person name="Ngan C.Y."/>
            <person name="Lipzen A."/>
            <person name="Barry K."/>
            <person name="Grigoriev I.V."/>
            <person name="Gunde-Cimerman N."/>
        </authorList>
    </citation>
    <scope>NUCLEOTIDE SEQUENCE [LARGE SCALE GENOMIC DNA]</scope>
    <source>
        <strain evidence="12 13">CBS 110374</strain>
    </source>
</reference>
<evidence type="ECO:0000313" key="12">
    <source>
        <dbReference type="EMBL" id="KEQ60699.1"/>
    </source>
</evidence>
<dbReference type="SUPFAM" id="SSF56059">
    <property type="entry name" value="Glutathione synthetase ATP-binding domain-like"/>
    <property type="match status" value="1"/>
</dbReference>
<dbReference type="Pfam" id="PF02626">
    <property type="entry name" value="CT_A_B"/>
    <property type="match status" value="1"/>
</dbReference>
<keyword evidence="8" id="KW-0175">Coiled coil</keyword>
<gene>
    <name evidence="12" type="ORF">M437DRAFT_67874</name>
</gene>
<protein>
    <recommendedName>
        <fullName evidence="14">Urea carboxylase</fullName>
    </recommendedName>
</protein>
<dbReference type="NCBIfam" id="TIGR02712">
    <property type="entry name" value="urea_carbox"/>
    <property type="match status" value="1"/>
</dbReference>
<dbReference type="InterPro" id="IPR011054">
    <property type="entry name" value="Rudment_hybrid_motif"/>
</dbReference>
<dbReference type="Gene3D" id="3.30.1360.40">
    <property type="match status" value="1"/>
</dbReference>
<organism evidence="12 13">
    <name type="scientific">Aureobasidium melanogenum (strain CBS 110374)</name>
    <name type="common">Aureobasidium pullulans var. melanogenum</name>
    <dbReference type="NCBI Taxonomy" id="1043003"/>
    <lineage>
        <taxon>Eukaryota</taxon>
        <taxon>Fungi</taxon>
        <taxon>Dikarya</taxon>
        <taxon>Ascomycota</taxon>
        <taxon>Pezizomycotina</taxon>
        <taxon>Dothideomycetes</taxon>
        <taxon>Dothideomycetidae</taxon>
        <taxon>Dothideales</taxon>
        <taxon>Saccotheciaceae</taxon>
        <taxon>Aureobasidium</taxon>
    </lineage>
</organism>
<dbReference type="HOGENOM" id="CLU_002162_0_1_1"/>
<dbReference type="InterPro" id="IPR011761">
    <property type="entry name" value="ATP-grasp"/>
</dbReference>
<dbReference type="InterPro" id="IPR005482">
    <property type="entry name" value="Biotin_COase_C"/>
</dbReference>
<dbReference type="InterPro" id="IPR014084">
    <property type="entry name" value="Urea_COase"/>
</dbReference>
<dbReference type="InterPro" id="IPR016185">
    <property type="entry name" value="PreATP-grasp_dom_sf"/>
</dbReference>
<feature type="domain" description="Lipoyl-binding" evidence="9">
    <location>
        <begin position="1151"/>
        <end position="1231"/>
    </location>
</feature>
<dbReference type="PROSITE" id="PS50979">
    <property type="entry name" value="BC"/>
    <property type="match status" value="1"/>
</dbReference>
<keyword evidence="13" id="KW-1185">Reference proteome</keyword>
<dbReference type="PANTHER" id="PTHR18866">
    <property type="entry name" value="CARBOXYLASE:PYRUVATE/ACETYL-COA/PROPIONYL-COA CARBOXYLASE"/>
    <property type="match status" value="1"/>
</dbReference>
<dbReference type="SMART" id="SM00797">
    <property type="entry name" value="AHS2"/>
    <property type="match status" value="1"/>
</dbReference>
<dbReference type="Gene3D" id="3.30.470.20">
    <property type="entry name" value="ATP-grasp fold, B domain"/>
    <property type="match status" value="1"/>
</dbReference>
<evidence type="ECO:0000256" key="2">
    <source>
        <dbReference type="ARBA" id="ARBA00022598"/>
    </source>
</evidence>
<keyword evidence="3 7" id="KW-0547">Nucleotide-binding</keyword>
<keyword evidence="2" id="KW-0436">Ligase</keyword>
<dbReference type="PROSITE" id="PS00866">
    <property type="entry name" value="CPSASE_1"/>
    <property type="match status" value="1"/>
</dbReference>
<evidence type="ECO:0000256" key="8">
    <source>
        <dbReference type="SAM" id="Coils"/>
    </source>
</evidence>
<dbReference type="InterPro" id="IPR005479">
    <property type="entry name" value="CPAse_ATP-bd"/>
</dbReference>
<dbReference type="InterPro" id="IPR003778">
    <property type="entry name" value="CT_A_B"/>
</dbReference>
<evidence type="ECO:0000256" key="5">
    <source>
        <dbReference type="ARBA" id="ARBA00022840"/>
    </source>
</evidence>
<evidence type="ECO:0000259" key="11">
    <source>
        <dbReference type="PROSITE" id="PS50979"/>
    </source>
</evidence>
<dbReference type="InterPro" id="IPR050856">
    <property type="entry name" value="Biotin_carboxylase_complex"/>
</dbReference>
<dbReference type="InterPro" id="IPR001882">
    <property type="entry name" value="Biotin_BS"/>
</dbReference>
<dbReference type="AlphaFoldDB" id="A0A074VNN2"/>
<dbReference type="Pfam" id="PF02786">
    <property type="entry name" value="CPSase_L_D2"/>
    <property type="match status" value="1"/>
</dbReference>
<dbReference type="Proteomes" id="UP000030672">
    <property type="component" value="Unassembled WGS sequence"/>
</dbReference>
<dbReference type="CDD" id="cd06850">
    <property type="entry name" value="biotinyl_domain"/>
    <property type="match status" value="1"/>
</dbReference>
<dbReference type="Gene3D" id="2.40.50.100">
    <property type="match status" value="1"/>
</dbReference>
<dbReference type="InterPro" id="IPR000089">
    <property type="entry name" value="Biotin_lipoyl"/>
</dbReference>
<dbReference type="EMBL" id="KL584841">
    <property type="protein sequence ID" value="KEQ60699.1"/>
    <property type="molecule type" value="Genomic_DNA"/>
</dbReference>
<dbReference type="SUPFAM" id="SSF50891">
    <property type="entry name" value="Cyclophilin-like"/>
    <property type="match status" value="2"/>
</dbReference>
<evidence type="ECO:0000313" key="13">
    <source>
        <dbReference type="Proteomes" id="UP000030672"/>
    </source>
</evidence>
<feature type="domain" description="Biotin carboxylation" evidence="11">
    <location>
        <begin position="3"/>
        <end position="461"/>
    </location>
</feature>
<dbReference type="PROSITE" id="PS00188">
    <property type="entry name" value="BIOTIN"/>
    <property type="match status" value="1"/>
</dbReference>
<evidence type="ECO:0000256" key="4">
    <source>
        <dbReference type="ARBA" id="ARBA00022801"/>
    </source>
</evidence>
<dbReference type="SUPFAM" id="SSF51230">
    <property type="entry name" value="Single hybrid motif"/>
    <property type="match status" value="1"/>
</dbReference>
<dbReference type="Gene3D" id="2.40.100.10">
    <property type="entry name" value="Cyclophilin-like"/>
    <property type="match status" value="2"/>
</dbReference>
<dbReference type="SMART" id="SM00796">
    <property type="entry name" value="AHS1"/>
    <property type="match status" value="1"/>
</dbReference>
<evidence type="ECO:0000259" key="9">
    <source>
        <dbReference type="PROSITE" id="PS50968"/>
    </source>
</evidence>
<dbReference type="Pfam" id="PF02682">
    <property type="entry name" value="CT_C_D"/>
    <property type="match status" value="1"/>
</dbReference>
<evidence type="ECO:0000256" key="3">
    <source>
        <dbReference type="ARBA" id="ARBA00022741"/>
    </source>
</evidence>
<keyword evidence="5 7" id="KW-0067">ATP-binding</keyword>
<dbReference type="GO" id="GO:0016874">
    <property type="term" value="F:ligase activity"/>
    <property type="evidence" value="ECO:0007669"/>
    <property type="project" value="UniProtKB-KW"/>
</dbReference>
<evidence type="ECO:0000256" key="7">
    <source>
        <dbReference type="PROSITE-ProRule" id="PRU00409"/>
    </source>
</evidence>
<dbReference type="InterPro" id="IPR003833">
    <property type="entry name" value="CT_C_D"/>
</dbReference>
<dbReference type="PROSITE" id="PS50968">
    <property type="entry name" value="BIOTINYL_LIPOYL"/>
    <property type="match status" value="1"/>
</dbReference>
<dbReference type="InterPro" id="IPR011053">
    <property type="entry name" value="Single_hybrid_motif"/>
</dbReference>
<evidence type="ECO:0000256" key="1">
    <source>
        <dbReference type="ARBA" id="ARBA00001953"/>
    </source>
</evidence>
<dbReference type="Pfam" id="PF00364">
    <property type="entry name" value="Biotin_lipoyl"/>
    <property type="match status" value="1"/>
</dbReference>
<evidence type="ECO:0000259" key="10">
    <source>
        <dbReference type="PROSITE" id="PS50975"/>
    </source>
</evidence>
<dbReference type="PROSITE" id="PS00867">
    <property type="entry name" value="CPSASE_2"/>
    <property type="match status" value="1"/>
</dbReference>
<evidence type="ECO:0000256" key="6">
    <source>
        <dbReference type="ARBA" id="ARBA00023267"/>
    </source>
</evidence>